<name>A0ABY1NMP0_9RHOB</name>
<dbReference type="EMBL" id="FXTY01000002">
    <property type="protein sequence ID" value="SMP13478.1"/>
    <property type="molecule type" value="Genomic_DNA"/>
</dbReference>
<evidence type="ECO:0000313" key="2">
    <source>
        <dbReference type="EMBL" id="SMP13478.1"/>
    </source>
</evidence>
<evidence type="ECO:0000313" key="3">
    <source>
        <dbReference type="Proteomes" id="UP001157961"/>
    </source>
</evidence>
<protein>
    <submittedName>
        <fullName evidence="2">Uncharacterized protein</fullName>
    </submittedName>
</protein>
<sequence>MSRPRPTETTTAAQTATNDAHKEALEALRDMYCDRTDVTGYDIGFKRVGGLATNKLCLRVHVHSKLPEDELDPGNHIVRRINGFPVDVVASTYKVHRDQGDGQGSYTTTLLSGSPCQRRGAHGGTIGAIAIDRSTGSAGILSNWHVLSSPEGADSDLVYGGKTTDLPIARLSKSMLSRHGDAAFAPLTGATPWQPTLKHLNLTLTGVAPAALGRNLYKYGRTTGLTHARVDGIGTYKVVHSHADGRRKTVEVDGFRLVPQDISAPMAALSLPGDSGACWVDPDTGAAVGLHMAGEGDDWPGGDCALACHMDSVLERLDLRLATLCDLPKQTISDGATGLPKIAPPLHMMMRPTHSFAPQSISDPQRVFSVQGNIWAEFLRTMLTQHPEFSQVPFDIEDAVADYFGYGTSGEALHTIILASAEFLRDGAVPDIDVLTKEVTFRGVCFRIAEAYRARGYCITA</sequence>
<keyword evidence="3" id="KW-1185">Reference proteome</keyword>
<feature type="region of interest" description="Disordered" evidence="1">
    <location>
        <begin position="1"/>
        <end position="20"/>
    </location>
</feature>
<dbReference type="RefSeq" id="WP_283425248.1">
    <property type="nucleotide sequence ID" value="NZ_FXTY01000002.1"/>
</dbReference>
<proteinExistence type="predicted"/>
<dbReference type="Gene3D" id="2.40.10.10">
    <property type="entry name" value="Trypsin-like serine proteases"/>
    <property type="match status" value="1"/>
</dbReference>
<evidence type="ECO:0000256" key="1">
    <source>
        <dbReference type="SAM" id="MobiDB-lite"/>
    </source>
</evidence>
<dbReference type="InterPro" id="IPR043504">
    <property type="entry name" value="Peptidase_S1_PA_chymotrypsin"/>
</dbReference>
<accession>A0ABY1NMP0</accession>
<reference evidence="2 3" key="1">
    <citation type="submission" date="2017-05" db="EMBL/GenBank/DDBJ databases">
        <authorList>
            <person name="Varghese N."/>
            <person name="Submissions S."/>
        </authorList>
    </citation>
    <scope>NUCLEOTIDE SEQUENCE [LARGE SCALE GENOMIC DNA]</scope>
    <source>
        <strain evidence="2 3">DSM 29734</strain>
    </source>
</reference>
<feature type="compositionally biased region" description="Low complexity" evidence="1">
    <location>
        <begin position="7"/>
        <end position="17"/>
    </location>
</feature>
<dbReference type="InterPro" id="IPR009003">
    <property type="entry name" value="Peptidase_S1_PA"/>
</dbReference>
<gene>
    <name evidence="2" type="ORF">SAMN06265373_102513</name>
</gene>
<dbReference type="Proteomes" id="UP001157961">
    <property type="component" value="Unassembled WGS sequence"/>
</dbReference>
<comment type="caution">
    <text evidence="2">The sequence shown here is derived from an EMBL/GenBank/DDBJ whole genome shotgun (WGS) entry which is preliminary data.</text>
</comment>
<organism evidence="2 3">
    <name type="scientific">Shimia sagamensis</name>
    <dbReference type="NCBI Taxonomy" id="1566352"/>
    <lineage>
        <taxon>Bacteria</taxon>
        <taxon>Pseudomonadati</taxon>
        <taxon>Pseudomonadota</taxon>
        <taxon>Alphaproteobacteria</taxon>
        <taxon>Rhodobacterales</taxon>
        <taxon>Roseobacteraceae</taxon>
    </lineage>
</organism>
<dbReference type="SUPFAM" id="SSF50494">
    <property type="entry name" value="Trypsin-like serine proteases"/>
    <property type="match status" value="1"/>
</dbReference>